<evidence type="ECO:0000313" key="1">
    <source>
        <dbReference type="EMBL" id="JAC75262.1"/>
    </source>
</evidence>
<reference evidence="1" key="1">
    <citation type="submission" date="2014-05" db="EMBL/GenBank/DDBJ databases">
        <title>The transcriptome of the halophilic microalga Tetraselmis sp. GSL018 isolated from the Great Salt Lake, Utah.</title>
        <authorList>
            <person name="Jinkerson R.E."/>
            <person name="D'Adamo S."/>
            <person name="Posewitz M.C."/>
        </authorList>
    </citation>
    <scope>NUCLEOTIDE SEQUENCE</scope>
    <source>
        <strain evidence="1">GSL018</strain>
    </source>
</reference>
<sequence length="81" mass="9380">RARCADCRQRGLDLPQSSPDRDCQSWVRKECKPTRTGPVHDHCFQKAELEQSLSPPDTTLLSRNLRMVTKTVSTGRFRYLF</sequence>
<dbReference type="EMBL" id="GBEZ01010409">
    <property type="protein sequence ID" value="JAC75262.1"/>
    <property type="molecule type" value="Transcribed_RNA"/>
</dbReference>
<feature type="non-terminal residue" evidence="1">
    <location>
        <position position="1"/>
    </location>
</feature>
<organism evidence="1">
    <name type="scientific">Tetraselmis sp. GSL018</name>
    <dbReference type="NCBI Taxonomy" id="582737"/>
    <lineage>
        <taxon>Eukaryota</taxon>
        <taxon>Viridiplantae</taxon>
        <taxon>Chlorophyta</taxon>
        <taxon>core chlorophytes</taxon>
        <taxon>Chlorodendrophyceae</taxon>
        <taxon>Chlorodendrales</taxon>
        <taxon>Chlorodendraceae</taxon>
        <taxon>Tetraselmis</taxon>
    </lineage>
</organism>
<dbReference type="AlphaFoldDB" id="A0A061RQV1"/>
<protein>
    <submittedName>
        <fullName evidence="1">Uncharacterized protein</fullName>
    </submittedName>
</protein>
<name>A0A061RQV1_9CHLO</name>
<accession>A0A061RQV1</accession>
<proteinExistence type="predicted"/>
<feature type="non-terminal residue" evidence="1">
    <location>
        <position position="81"/>
    </location>
</feature>
<gene>
    <name evidence="1" type="ORF">TSPGSL018_23590</name>
</gene>